<organism evidence="3 4">
    <name type="scientific">Horticoccus luteus</name>
    <dbReference type="NCBI Taxonomy" id="2862869"/>
    <lineage>
        <taxon>Bacteria</taxon>
        <taxon>Pseudomonadati</taxon>
        <taxon>Verrucomicrobiota</taxon>
        <taxon>Opitutia</taxon>
        <taxon>Opitutales</taxon>
        <taxon>Opitutaceae</taxon>
        <taxon>Horticoccus</taxon>
    </lineage>
</organism>
<dbReference type="Proteomes" id="UP000825051">
    <property type="component" value="Chromosome"/>
</dbReference>
<proteinExistence type="predicted"/>
<dbReference type="InterPro" id="IPR010559">
    <property type="entry name" value="Sig_transdc_His_kin_internal"/>
</dbReference>
<dbReference type="Pfam" id="PF06580">
    <property type="entry name" value="His_kinase"/>
    <property type="match status" value="1"/>
</dbReference>
<accession>A0A8F9TWZ6</accession>
<protein>
    <submittedName>
        <fullName evidence="3">Histidine kinase</fullName>
    </submittedName>
</protein>
<dbReference type="Gene3D" id="2.130.10.10">
    <property type="entry name" value="YVTN repeat-like/Quinoprotein amine dehydrogenase"/>
    <property type="match status" value="1"/>
</dbReference>
<evidence type="ECO:0000259" key="1">
    <source>
        <dbReference type="Pfam" id="PF06580"/>
    </source>
</evidence>
<keyword evidence="3" id="KW-0808">Transferase</keyword>
<dbReference type="GO" id="GO:0016020">
    <property type="term" value="C:membrane"/>
    <property type="evidence" value="ECO:0007669"/>
    <property type="project" value="InterPro"/>
</dbReference>
<feature type="domain" description="Two component regulator three Y" evidence="2">
    <location>
        <begin position="657"/>
        <end position="707"/>
    </location>
</feature>
<dbReference type="InterPro" id="IPR015943">
    <property type="entry name" value="WD40/YVTN_repeat-like_dom_sf"/>
</dbReference>
<evidence type="ECO:0000313" key="3">
    <source>
        <dbReference type="EMBL" id="QYM79670.1"/>
    </source>
</evidence>
<evidence type="ECO:0000313" key="4">
    <source>
        <dbReference type="Proteomes" id="UP000825051"/>
    </source>
</evidence>
<dbReference type="SUPFAM" id="SSF63829">
    <property type="entry name" value="Calcium-dependent phosphotriesterase"/>
    <property type="match status" value="2"/>
</dbReference>
<keyword evidence="4" id="KW-1185">Reference proteome</keyword>
<feature type="domain" description="Signal transduction histidine kinase internal region" evidence="1">
    <location>
        <begin position="792"/>
        <end position="872"/>
    </location>
</feature>
<evidence type="ECO:0000259" key="2">
    <source>
        <dbReference type="Pfam" id="PF07495"/>
    </source>
</evidence>
<sequence length="972" mass="107080">MPTNPHTRAVALHPAGLVYVGTIEGLIEYDGVSWRLIRGTEGMIVHNVAVTASGRVFFSGAGVFGLLEPDPHGILVARLLQGDLPAAYREVGHVLHLVLTGEDAWFATQGLRPAIVRVDVRDRVTVMPIDGGCTSLFTHDGRPYFVTRAGVWRIEAGATRPVPASGAVRTAGIVSLWPGANGATWIVCADGLHNWIGDAARLVSEEVRNALAGDRVTAGCPVRNGVFLLGTDANGLLLVNTAGHILSRYGRDDRYVPTSGKISSLTPDRDGGVWITHYGGVIRAQFDGPTSLHVSPSDLHGRVEAFAFYQGHLYAATTTGVLARDEANGRFTLLPQGGMDAWALVPTEDGLIVAGDNLRLLKSDGRVEMIDERRLGFRAALRLRREPDRLVASTGPDGLLLLYRQETGSDGTRHWRFEAEVPGVRMPLYPLVEDEAGWLWGTRNRLELVRLDWRGGVRLDAKPERIGPERGLPEAEKPTFRVWIFAWNGSVEACNWQGIWRHDPATDLFRAEDRIAGLDPSRWSRAFPLADGSLWMANTRIEDAAALARRTGPDAWRFETLPRNGLESIRPTAVGDDPAADAWWIGYLGIAATKKDWHGAIPPPPTAFVRRVETAAGRVVWGGAGKVPGGTLGPNEKSVRFSFAAPFFQTDGNGRVNVTYRTRLDGIDSDWSAWGDGARRDYSSLPPGAFRFRVQARDDAGRAGSEAVFAFTRLAPWWRKPWAWCGYALLGAAGIGGIVHLRTLQLRGRAEVLEKVVAERTATLLLQNEELARLHKLELDQKTAARLAEEQARLETLRYQLNPHFLFNALASLNATLPANAGAARSMLTRLSEFCRTTLYRDDERERTTVGEELRQLGAYLEIEKTRWGDRLEIMIDCPTELEKMPLPHFLLLPLVENAIKYGHATSEDRIGVRIEVRRAGDAIDLLVSNTGLWIEPDGKPPELPSLGIGLKNLRERLARYQARACVRRQGT</sequence>
<reference evidence="3" key="1">
    <citation type="submission" date="2021-08" db="EMBL/GenBank/DDBJ databases">
        <title>Genome of a novel bacterium of the phylum Verrucomicrobia, Oleiharenicola sp. KSB-15.</title>
        <authorList>
            <person name="Chung J.-H."/>
            <person name="Ahn J.-H."/>
            <person name="Yoon Y."/>
            <person name="Kim D.-Y."/>
            <person name="An S.-H."/>
            <person name="Park I."/>
            <person name="Yeon J."/>
        </authorList>
    </citation>
    <scope>NUCLEOTIDE SEQUENCE</scope>
    <source>
        <strain evidence="3">KSB-15</strain>
    </source>
</reference>
<dbReference type="Pfam" id="PF07495">
    <property type="entry name" value="Y_Y_Y"/>
    <property type="match status" value="1"/>
</dbReference>
<dbReference type="InterPro" id="IPR036890">
    <property type="entry name" value="HATPase_C_sf"/>
</dbReference>
<dbReference type="EMBL" id="CP080507">
    <property type="protein sequence ID" value="QYM79670.1"/>
    <property type="molecule type" value="Genomic_DNA"/>
</dbReference>
<gene>
    <name evidence="3" type="ORF">K0B96_03355</name>
</gene>
<dbReference type="InterPro" id="IPR011123">
    <property type="entry name" value="Y_Y_Y"/>
</dbReference>
<dbReference type="PANTHER" id="PTHR34220">
    <property type="entry name" value="SENSOR HISTIDINE KINASE YPDA"/>
    <property type="match status" value="1"/>
</dbReference>
<name>A0A8F9TWZ6_9BACT</name>
<dbReference type="PANTHER" id="PTHR34220:SF7">
    <property type="entry name" value="SENSOR HISTIDINE KINASE YPDA"/>
    <property type="match status" value="1"/>
</dbReference>
<dbReference type="RefSeq" id="WP_220163850.1">
    <property type="nucleotide sequence ID" value="NZ_CP080507.1"/>
</dbReference>
<dbReference type="GO" id="GO:0000155">
    <property type="term" value="F:phosphorelay sensor kinase activity"/>
    <property type="evidence" value="ECO:0007669"/>
    <property type="project" value="InterPro"/>
</dbReference>
<dbReference type="Gene3D" id="2.60.40.10">
    <property type="entry name" value="Immunoglobulins"/>
    <property type="match status" value="1"/>
</dbReference>
<dbReference type="SUPFAM" id="SSF55874">
    <property type="entry name" value="ATPase domain of HSP90 chaperone/DNA topoisomerase II/histidine kinase"/>
    <property type="match status" value="1"/>
</dbReference>
<dbReference type="AlphaFoldDB" id="A0A8F9TWZ6"/>
<keyword evidence="3" id="KW-0418">Kinase</keyword>
<dbReference type="InterPro" id="IPR013783">
    <property type="entry name" value="Ig-like_fold"/>
</dbReference>
<dbReference type="InterPro" id="IPR050640">
    <property type="entry name" value="Bact_2-comp_sensor_kinase"/>
</dbReference>
<dbReference type="Gene3D" id="3.30.565.10">
    <property type="entry name" value="Histidine kinase-like ATPase, C-terminal domain"/>
    <property type="match status" value="1"/>
</dbReference>
<dbReference type="KEGG" id="ole:K0B96_03355"/>